<dbReference type="PANTHER" id="PTHR38459">
    <property type="entry name" value="PROPHAGE BACTOPRENOL-LINKED GLUCOSE TRANSLOCASE HOMOLOG"/>
    <property type="match status" value="1"/>
</dbReference>
<evidence type="ECO:0000256" key="4">
    <source>
        <dbReference type="ARBA" id="ARBA00022989"/>
    </source>
</evidence>
<evidence type="ECO:0000259" key="7">
    <source>
        <dbReference type="Pfam" id="PF04138"/>
    </source>
</evidence>
<feature type="transmembrane region" description="Helical" evidence="6">
    <location>
        <begin position="12"/>
        <end position="34"/>
    </location>
</feature>
<evidence type="ECO:0000256" key="1">
    <source>
        <dbReference type="ARBA" id="ARBA00004141"/>
    </source>
</evidence>
<comment type="similarity">
    <text evidence="2">Belongs to the GtrA family.</text>
</comment>
<dbReference type="PANTHER" id="PTHR38459:SF1">
    <property type="entry name" value="PROPHAGE BACTOPRENOL-LINKED GLUCOSE TRANSLOCASE HOMOLOG"/>
    <property type="match status" value="1"/>
</dbReference>
<sequence length="136" mass="15861">MAQRNWKEDFKKFIKFGVTGGINTLVDFLVYTLLVTFCSANLYLAQTAGYACGTLNSYIINRSWTFRSRERFFSRELVRFVAANLITLAISFVAMYFLQQWFPSLNRIVLKLPVVCITTVVNFVLSRLWVFREKTD</sequence>
<dbReference type="InterPro" id="IPR007267">
    <property type="entry name" value="GtrA_DPMS_TM"/>
</dbReference>
<feature type="domain" description="GtrA/DPMS transmembrane" evidence="7">
    <location>
        <begin position="15"/>
        <end position="131"/>
    </location>
</feature>
<keyword evidence="4 6" id="KW-1133">Transmembrane helix</keyword>
<evidence type="ECO:0000256" key="2">
    <source>
        <dbReference type="ARBA" id="ARBA00009399"/>
    </source>
</evidence>
<dbReference type="EMBL" id="JACRST010000002">
    <property type="protein sequence ID" value="MBC8545811.1"/>
    <property type="molecule type" value="Genomic_DNA"/>
</dbReference>
<evidence type="ECO:0000313" key="9">
    <source>
        <dbReference type="Proteomes" id="UP000653127"/>
    </source>
</evidence>
<organism evidence="8 9">
    <name type="scientific">Ligaoa zhengdingensis</name>
    <dbReference type="NCBI Taxonomy" id="2763658"/>
    <lineage>
        <taxon>Bacteria</taxon>
        <taxon>Bacillati</taxon>
        <taxon>Bacillota</taxon>
        <taxon>Clostridia</taxon>
        <taxon>Eubacteriales</taxon>
        <taxon>Oscillospiraceae</taxon>
        <taxon>Ligaoa</taxon>
    </lineage>
</organism>
<dbReference type="Proteomes" id="UP000653127">
    <property type="component" value="Unassembled WGS sequence"/>
</dbReference>
<feature type="transmembrane region" description="Helical" evidence="6">
    <location>
        <begin position="108"/>
        <end position="130"/>
    </location>
</feature>
<dbReference type="RefSeq" id="WP_249281967.1">
    <property type="nucleotide sequence ID" value="NZ_JACRST010000002.1"/>
</dbReference>
<evidence type="ECO:0000256" key="3">
    <source>
        <dbReference type="ARBA" id="ARBA00022692"/>
    </source>
</evidence>
<dbReference type="AlphaFoldDB" id="A0A926I442"/>
<reference evidence="8" key="1">
    <citation type="submission" date="2020-08" db="EMBL/GenBank/DDBJ databases">
        <title>Genome public.</title>
        <authorList>
            <person name="Liu C."/>
            <person name="Sun Q."/>
        </authorList>
    </citation>
    <scope>NUCLEOTIDE SEQUENCE</scope>
    <source>
        <strain evidence="8">NSJ-31</strain>
    </source>
</reference>
<comment type="subcellular location">
    <subcellularLocation>
        <location evidence="1">Membrane</location>
        <topology evidence="1">Multi-pass membrane protein</topology>
    </subcellularLocation>
</comment>
<protein>
    <submittedName>
        <fullName evidence="8">GtrA family protein</fullName>
    </submittedName>
</protein>
<evidence type="ECO:0000256" key="5">
    <source>
        <dbReference type="ARBA" id="ARBA00023136"/>
    </source>
</evidence>
<evidence type="ECO:0000313" key="8">
    <source>
        <dbReference type="EMBL" id="MBC8545811.1"/>
    </source>
</evidence>
<dbReference type="InterPro" id="IPR051401">
    <property type="entry name" value="GtrA_CellWall_Glycosyl"/>
</dbReference>
<comment type="caution">
    <text evidence="8">The sequence shown here is derived from an EMBL/GenBank/DDBJ whole genome shotgun (WGS) entry which is preliminary data.</text>
</comment>
<feature type="transmembrane region" description="Helical" evidence="6">
    <location>
        <begin position="81"/>
        <end position="102"/>
    </location>
</feature>
<keyword evidence="5 6" id="KW-0472">Membrane</keyword>
<evidence type="ECO:0000256" key="6">
    <source>
        <dbReference type="SAM" id="Phobius"/>
    </source>
</evidence>
<feature type="transmembrane region" description="Helical" evidence="6">
    <location>
        <begin position="40"/>
        <end position="60"/>
    </location>
</feature>
<proteinExistence type="inferred from homology"/>
<keyword evidence="3 6" id="KW-0812">Transmembrane</keyword>
<dbReference type="GO" id="GO:0005886">
    <property type="term" value="C:plasma membrane"/>
    <property type="evidence" value="ECO:0007669"/>
    <property type="project" value="TreeGrafter"/>
</dbReference>
<name>A0A926I442_9FIRM</name>
<keyword evidence="9" id="KW-1185">Reference proteome</keyword>
<dbReference type="GO" id="GO:0000271">
    <property type="term" value="P:polysaccharide biosynthetic process"/>
    <property type="evidence" value="ECO:0007669"/>
    <property type="project" value="InterPro"/>
</dbReference>
<gene>
    <name evidence="8" type="ORF">H8711_02510</name>
</gene>
<dbReference type="Pfam" id="PF04138">
    <property type="entry name" value="GtrA_DPMS_TM"/>
    <property type="match status" value="1"/>
</dbReference>
<accession>A0A926I442</accession>